<feature type="compositionally biased region" description="Acidic residues" evidence="1">
    <location>
        <begin position="16"/>
        <end position="26"/>
    </location>
</feature>
<evidence type="ECO:0000313" key="3">
    <source>
        <dbReference type="Proteomes" id="UP000219338"/>
    </source>
</evidence>
<feature type="region of interest" description="Disordered" evidence="1">
    <location>
        <begin position="9"/>
        <end position="33"/>
    </location>
</feature>
<dbReference type="EMBL" id="FUEG01000004">
    <property type="protein sequence ID" value="SJL03092.1"/>
    <property type="molecule type" value="Genomic_DNA"/>
</dbReference>
<dbReference type="AlphaFoldDB" id="A0A284R326"/>
<gene>
    <name evidence="2" type="ORF">ARMOST_06438</name>
</gene>
<protein>
    <submittedName>
        <fullName evidence="2">Uncharacterized protein</fullName>
    </submittedName>
</protein>
<reference evidence="3" key="1">
    <citation type="journal article" date="2017" name="Nat. Ecol. Evol.">
        <title>Genome expansion and lineage-specific genetic innovations in the forest pathogenic fungi Armillaria.</title>
        <authorList>
            <person name="Sipos G."/>
            <person name="Prasanna A.N."/>
            <person name="Walter M.C."/>
            <person name="O'Connor E."/>
            <person name="Balint B."/>
            <person name="Krizsan K."/>
            <person name="Kiss B."/>
            <person name="Hess J."/>
            <person name="Varga T."/>
            <person name="Slot J."/>
            <person name="Riley R."/>
            <person name="Boka B."/>
            <person name="Rigling D."/>
            <person name="Barry K."/>
            <person name="Lee J."/>
            <person name="Mihaltcheva S."/>
            <person name="LaButti K."/>
            <person name="Lipzen A."/>
            <person name="Waldron R."/>
            <person name="Moloney N.M."/>
            <person name="Sperisen C."/>
            <person name="Kredics L."/>
            <person name="Vagvoelgyi C."/>
            <person name="Patrignani A."/>
            <person name="Fitzpatrick D."/>
            <person name="Nagy I."/>
            <person name="Doyle S."/>
            <person name="Anderson J.B."/>
            <person name="Grigoriev I.V."/>
            <person name="Gueldener U."/>
            <person name="Muensterkoetter M."/>
            <person name="Nagy L.G."/>
        </authorList>
    </citation>
    <scope>NUCLEOTIDE SEQUENCE [LARGE SCALE GENOMIC DNA]</scope>
    <source>
        <strain evidence="3">C18/9</strain>
    </source>
</reference>
<keyword evidence="3" id="KW-1185">Reference proteome</keyword>
<evidence type="ECO:0000256" key="1">
    <source>
        <dbReference type="SAM" id="MobiDB-lite"/>
    </source>
</evidence>
<name>A0A284R326_ARMOS</name>
<organism evidence="2 3">
    <name type="scientific">Armillaria ostoyae</name>
    <name type="common">Armillaria root rot fungus</name>
    <dbReference type="NCBI Taxonomy" id="47428"/>
    <lineage>
        <taxon>Eukaryota</taxon>
        <taxon>Fungi</taxon>
        <taxon>Dikarya</taxon>
        <taxon>Basidiomycota</taxon>
        <taxon>Agaricomycotina</taxon>
        <taxon>Agaricomycetes</taxon>
        <taxon>Agaricomycetidae</taxon>
        <taxon>Agaricales</taxon>
        <taxon>Marasmiineae</taxon>
        <taxon>Physalacriaceae</taxon>
        <taxon>Armillaria</taxon>
    </lineage>
</organism>
<proteinExistence type="predicted"/>
<dbReference type="Proteomes" id="UP000219338">
    <property type="component" value="Unassembled WGS sequence"/>
</dbReference>
<accession>A0A284R326</accession>
<sequence>MSQYAICIRDQAPPGVDDEEHWEEDGPSCVGADATTDRFSVEEANEDGADDLGDPVAHVVQASGKDVEDGAVEAAEF</sequence>
<evidence type="ECO:0000313" key="2">
    <source>
        <dbReference type="EMBL" id="SJL03092.1"/>
    </source>
</evidence>